<dbReference type="OrthoDB" id="203097at2759"/>
<protein>
    <submittedName>
        <fullName evidence="9">Uncharacterized protein</fullName>
    </submittedName>
</protein>
<accession>A0A835K7U1</accession>
<dbReference type="InterPro" id="IPR038770">
    <property type="entry name" value="Na+/solute_symporter_sf"/>
</dbReference>
<evidence type="ECO:0000256" key="6">
    <source>
        <dbReference type="ARBA" id="ARBA00023136"/>
    </source>
</evidence>
<evidence type="ECO:0000256" key="4">
    <source>
        <dbReference type="ARBA" id="ARBA00022692"/>
    </source>
</evidence>
<dbReference type="PANTHER" id="PTHR10361:SF30">
    <property type="entry name" value="SODIUM_METABOLITE COTRANSPORTER BASS6, CHLOROPLASTIC-RELATED"/>
    <property type="match status" value="1"/>
</dbReference>
<proteinExistence type="inferred from homology"/>
<dbReference type="EMBL" id="JADGMS010000003">
    <property type="protein sequence ID" value="KAF9685742.1"/>
    <property type="molecule type" value="Genomic_DNA"/>
</dbReference>
<dbReference type="GO" id="GO:0016020">
    <property type="term" value="C:membrane"/>
    <property type="evidence" value="ECO:0007669"/>
    <property type="project" value="UniProtKB-SubCell"/>
</dbReference>
<evidence type="ECO:0000256" key="7">
    <source>
        <dbReference type="SAM" id="MobiDB-lite"/>
    </source>
</evidence>
<feature type="transmembrane region" description="Helical" evidence="8">
    <location>
        <begin position="276"/>
        <end position="298"/>
    </location>
</feature>
<feature type="region of interest" description="Disordered" evidence="7">
    <location>
        <begin position="627"/>
        <end position="651"/>
    </location>
</feature>
<reference evidence="9 10" key="1">
    <citation type="submission" date="2020-10" db="EMBL/GenBank/DDBJ databases">
        <title>Plant Genome Project.</title>
        <authorList>
            <person name="Zhang R.-G."/>
        </authorList>
    </citation>
    <scope>NUCLEOTIDE SEQUENCE [LARGE SCALE GENOMIC DNA]</scope>
    <source>
        <strain evidence="9">FAFU-HL-1</strain>
        <tissue evidence="9">Leaf</tissue>
    </source>
</reference>
<keyword evidence="5 8" id="KW-1133">Transmembrane helix</keyword>
<dbReference type="InterPro" id="IPR004710">
    <property type="entry name" value="Bilac:Na_transpt"/>
</dbReference>
<evidence type="ECO:0000256" key="2">
    <source>
        <dbReference type="ARBA" id="ARBA00004141"/>
    </source>
</evidence>
<dbReference type="Proteomes" id="UP000657918">
    <property type="component" value="Unassembled WGS sequence"/>
</dbReference>
<feature type="transmembrane region" description="Helical" evidence="8">
    <location>
        <begin position="210"/>
        <end position="238"/>
    </location>
</feature>
<keyword evidence="6 8" id="KW-0472">Membrane</keyword>
<evidence type="ECO:0000313" key="9">
    <source>
        <dbReference type="EMBL" id="KAF9685742.1"/>
    </source>
</evidence>
<comment type="caution">
    <text evidence="9">The sequence shown here is derived from an EMBL/GenBank/DDBJ whole genome shotgun (WGS) entry which is preliminary data.</text>
</comment>
<keyword evidence="10" id="KW-1185">Reference proteome</keyword>
<organism evidence="9 10">
    <name type="scientific">Salix dunnii</name>
    <dbReference type="NCBI Taxonomy" id="1413687"/>
    <lineage>
        <taxon>Eukaryota</taxon>
        <taxon>Viridiplantae</taxon>
        <taxon>Streptophyta</taxon>
        <taxon>Embryophyta</taxon>
        <taxon>Tracheophyta</taxon>
        <taxon>Spermatophyta</taxon>
        <taxon>Magnoliopsida</taxon>
        <taxon>eudicotyledons</taxon>
        <taxon>Gunneridae</taxon>
        <taxon>Pentapetalae</taxon>
        <taxon>rosids</taxon>
        <taxon>fabids</taxon>
        <taxon>Malpighiales</taxon>
        <taxon>Salicaceae</taxon>
        <taxon>Saliceae</taxon>
        <taxon>Salix</taxon>
    </lineage>
</organism>
<dbReference type="Pfam" id="PF01758">
    <property type="entry name" value="SBF"/>
    <property type="match status" value="1"/>
</dbReference>
<dbReference type="PANTHER" id="PTHR10361">
    <property type="entry name" value="SODIUM-BILE ACID COTRANSPORTER"/>
    <property type="match status" value="1"/>
</dbReference>
<name>A0A835K7U1_9ROSI</name>
<feature type="transmembrane region" description="Helical" evidence="8">
    <location>
        <begin position="340"/>
        <end position="360"/>
    </location>
</feature>
<evidence type="ECO:0000256" key="5">
    <source>
        <dbReference type="ARBA" id="ARBA00022989"/>
    </source>
</evidence>
<dbReference type="AlphaFoldDB" id="A0A835K7U1"/>
<evidence type="ECO:0000256" key="8">
    <source>
        <dbReference type="SAM" id="Phobius"/>
    </source>
</evidence>
<evidence type="ECO:0000313" key="10">
    <source>
        <dbReference type="Proteomes" id="UP000657918"/>
    </source>
</evidence>
<evidence type="ECO:0000256" key="3">
    <source>
        <dbReference type="ARBA" id="ARBA00006528"/>
    </source>
</evidence>
<dbReference type="InterPro" id="IPR002657">
    <property type="entry name" value="BilAc:Na_symport/Acr3"/>
</dbReference>
<dbReference type="GO" id="GO:0009941">
    <property type="term" value="C:chloroplast envelope"/>
    <property type="evidence" value="ECO:0007669"/>
    <property type="project" value="UniProtKB-SubCell"/>
</dbReference>
<comment type="subcellular location">
    <subcellularLocation>
        <location evidence="2">Membrane</location>
        <topology evidence="2">Multi-pass membrane protein</topology>
    </subcellularLocation>
    <subcellularLocation>
        <location evidence="1">Plastid</location>
        <location evidence="1">Chloroplast envelope</location>
    </subcellularLocation>
</comment>
<keyword evidence="4 8" id="KW-0812">Transmembrane</keyword>
<evidence type="ECO:0000256" key="1">
    <source>
        <dbReference type="ARBA" id="ARBA00004119"/>
    </source>
</evidence>
<feature type="transmembrane region" description="Helical" evidence="8">
    <location>
        <begin position="372"/>
        <end position="396"/>
    </location>
</feature>
<feature type="compositionally biased region" description="Basic residues" evidence="7">
    <location>
        <begin position="632"/>
        <end position="645"/>
    </location>
</feature>
<comment type="similarity">
    <text evidence="3">Belongs to the bile acid:sodium symporter (BASS) (TC 2.A.28) family.</text>
</comment>
<gene>
    <name evidence="9" type="ORF">SADUNF_Sadunf03G0085700</name>
</gene>
<feature type="transmembrane region" description="Helical" evidence="8">
    <location>
        <begin position="179"/>
        <end position="198"/>
    </location>
</feature>
<sequence>MSVVNSRTLQIQRPDISLFYNQNISHVRKRCNYRLSVLIPCRPFKSFSDLRSLGLSISLNPSLQCGSSRFLVSRCESQKFSDSLEPDPAQNYVTDSSQVFLSADISYSTIVHRRKAVELNRGEQSLVQTQKLKLTFLIRFIDGRAEGGFYSGYVEAIKFPFASRSPCQCIHNRSFWSNFRYYAPALGFLMFAVGVNSSEKDFLEAFKRPAAILTGYVGQFVVKPILGYLFGIISVPVFGLPAPIGVGIMLVSCVSGAQLSNYATFLTDPPMAPLSIVMTSMSTATAVFVTPLLSLLLIGKRLPVDVKGMISSIMQIVVAPIAAGLLLNRLFPQISSVIRPILPPLSVLVTACCVGAPLAINVDSVMSPFGVTIVLLIFAFHLSAFVVGYYFTGFVFHKASDLKALQRTVSYETGMQSSLLALTLANKFFKDPLVAVPPAISSLVLLCFGHQSNQTRESQLPFLPLINPRLDSNHVFDGIFSCHDLGQEERIELELEIAFANHKFVLVTLSTCYVINLISGARISNSSSILHLMKVLSPFSSSQSLFLLSVFIVNDFPYQYKHFLFTMMNNNRMRVLEEHSRGTDEEIRTEIKIQGTELYKKIDQLQLQMNTVLTTLNSYKANREGVRERRERVRSKGNHLPHRNGKRGDIMGIQEGTEQGKIWLCQSWDYLISLGKNLVWLDKQRFFKMHLIHVGQ</sequence>
<feature type="transmembrane region" description="Helical" evidence="8">
    <location>
        <begin position="310"/>
        <end position="328"/>
    </location>
</feature>
<dbReference type="Gene3D" id="1.20.1530.20">
    <property type="match status" value="1"/>
</dbReference>
<feature type="transmembrane region" description="Helical" evidence="8">
    <location>
        <begin position="244"/>
        <end position="264"/>
    </location>
</feature>